<sequence length="114" mass="13739">MTKTIDSRFVGKWKGSDEGKVIPGQINFWMMHRKINGTFEIIFETHYEDGTAEQFFETGNWYVIDDVFYEYRESDEQTDAYQFEFLSPQIIQFIEINSDNENLYIFKDYKLIEN</sequence>
<dbReference type="EMBL" id="RQVQ01000017">
    <property type="protein sequence ID" value="RRJ90369.1"/>
    <property type="molecule type" value="Genomic_DNA"/>
</dbReference>
<organism evidence="1 2">
    <name type="scientific">Paenimyroides tangerinum</name>
    <dbReference type="NCBI Taxonomy" id="2488728"/>
    <lineage>
        <taxon>Bacteria</taxon>
        <taxon>Pseudomonadati</taxon>
        <taxon>Bacteroidota</taxon>
        <taxon>Flavobacteriia</taxon>
        <taxon>Flavobacteriales</taxon>
        <taxon>Flavobacteriaceae</taxon>
        <taxon>Paenimyroides</taxon>
    </lineage>
</organism>
<comment type="caution">
    <text evidence="1">The sequence shown here is derived from an EMBL/GenBank/DDBJ whole genome shotgun (WGS) entry which is preliminary data.</text>
</comment>
<keyword evidence="2" id="KW-1185">Reference proteome</keyword>
<gene>
    <name evidence="1" type="ORF">EG240_08950</name>
</gene>
<evidence type="ECO:0008006" key="3">
    <source>
        <dbReference type="Google" id="ProtNLM"/>
    </source>
</evidence>
<dbReference type="OrthoDB" id="1261513at2"/>
<dbReference type="Proteomes" id="UP000275719">
    <property type="component" value="Unassembled WGS sequence"/>
</dbReference>
<protein>
    <recommendedName>
        <fullName evidence="3">DUF1579 domain-containing protein</fullName>
    </recommendedName>
</protein>
<accession>A0A3P3W9S9</accession>
<reference evidence="1 2" key="1">
    <citation type="submission" date="2018-11" db="EMBL/GenBank/DDBJ databases">
        <title>Flavobacterium sp. nov., YIM 102701-2 draft genome.</title>
        <authorList>
            <person name="Li G."/>
            <person name="Jiang Y."/>
        </authorList>
    </citation>
    <scope>NUCLEOTIDE SEQUENCE [LARGE SCALE GENOMIC DNA]</scope>
    <source>
        <strain evidence="1 2">YIM 102701-2</strain>
    </source>
</reference>
<dbReference type="RefSeq" id="WP_125019054.1">
    <property type="nucleotide sequence ID" value="NZ_RQVQ01000017.1"/>
</dbReference>
<dbReference type="AlphaFoldDB" id="A0A3P3W9S9"/>
<evidence type="ECO:0000313" key="1">
    <source>
        <dbReference type="EMBL" id="RRJ90369.1"/>
    </source>
</evidence>
<name>A0A3P3W9S9_9FLAO</name>
<proteinExistence type="predicted"/>
<evidence type="ECO:0000313" key="2">
    <source>
        <dbReference type="Proteomes" id="UP000275719"/>
    </source>
</evidence>